<gene>
    <name evidence="4" type="ORF">AGERDE_LOCUS6792</name>
</gene>
<feature type="domain" description="RRM" evidence="3">
    <location>
        <begin position="635"/>
        <end position="710"/>
    </location>
</feature>
<accession>A0A9N9B5X1</accession>
<feature type="region of interest" description="Disordered" evidence="2">
    <location>
        <begin position="715"/>
        <end position="754"/>
    </location>
</feature>
<keyword evidence="1" id="KW-0694">RNA-binding</keyword>
<proteinExistence type="predicted"/>
<feature type="compositionally biased region" description="Gly residues" evidence="2">
    <location>
        <begin position="744"/>
        <end position="754"/>
    </location>
</feature>
<dbReference type="Pfam" id="PF10360">
    <property type="entry name" value="DUF2433"/>
    <property type="match status" value="1"/>
</dbReference>
<feature type="compositionally biased region" description="Polar residues" evidence="2">
    <location>
        <begin position="527"/>
        <end position="578"/>
    </location>
</feature>
<dbReference type="GO" id="GO:0003723">
    <property type="term" value="F:RNA binding"/>
    <property type="evidence" value="ECO:0007669"/>
    <property type="project" value="UniProtKB-UniRule"/>
</dbReference>
<dbReference type="InterPro" id="IPR018829">
    <property type="entry name" value="DUF2433"/>
</dbReference>
<dbReference type="PANTHER" id="PTHR31987:SF11">
    <property type="entry name" value="DUF2433 DOMAIN-CONTAINING PROTEIN"/>
    <property type="match status" value="1"/>
</dbReference>
<keyword evidence="5" id="KW-1185">Reference proteome</keyword>
<evidence type="ECO:0000259" key="3">
    <source>
        <dbReference type="PROSITE" id="PS50102"/>
    </source>
</evidence>
<organism evidence="4 5">
    <name type="scientific">Ambispora gerdemannii</name>
    <dbReference type="NCBI Taxonomy" id="144530"/>
    <lineage>
        <taxon>Eukaryota</taxon>
        <taxon>Fungi</taxon>
        <taxon>Fungi incertae sedis</taxon>
        <taxon>Mucoromycota</taxon>
        <taxon>Glomeromycotina</taxon>
        <taxon>Glomeromycetes</taxon>
        <taxon>Archaeosporales</taxon>
        <taxon>Ambisporaceae</taxon>
        <taxon>Ambispora</taxon>
    </lineage>
</organism>
<feature type="compositionally biased region" description="Polar residues" evidence="2">
    <location>
        <begin position="487"/>
        <end position="520"/>
    </location>
</feature>
<dbReference type="SUPFAM" id="SSF54928">
    <property type="entry name" value="RNA-binding domain, RBD"/>
    <property type="match status" value="1"/>
</dbReference>
<evidence type="ECO:0000256" key="1">
    <source>
        <dbReference type="PROSITE-ProRule" id="PRU00176"/>
    </source>
</evidence>
<dbReference type="InterPro" id="IPR000504">
    <property type="entry name" value="RRM_dom"/>
</dbReference>
<dbReference type="InterPro" id="IPR052743">
    <property type="entry name" value="Glutaminase_GtaA"/>
</dbReference>
<dbReference type="PANTHER" id="PTHR31987">
    <property type="entry name" value="GLUTAMINASE A-RELATED"/>
    <property type="match status" value="1"/>
</dbReference>
<dbReference type="InterPro" id="IPR035979">
    <property type="entry name" value="RBD_domain_sf"/>
</dbReference>
<dbReference type="EMBL" id="CAJVPL010001117">
    <property type="protein sequence ID" value="CAG8553575.1"/>
    <property type="molecule type" value="Genomic_DNA"/>
</dbReference>
<dbReference type="Gene3D" id="3.30.70.330">
    <property type="match status" value="1"/>
</dbReference>
<dbReference type="Pfam" id="PF00076">
    <property type="entry name" value="RRM_1"/>
    <property type="match status" value="1"/>
</dbReference>
<dbReference type="Proteomes" id="UP000789831">
    <property type="component" value="Unassembled WGS sequence"/>
</dbReference>
<dbReference type="InterPro" id="IPR029052">
    <property type="entry name" value="Metallo-depent_PP-like"/>
</dbReference>
<feature type="compositionally biased region" description="Polar residues" evidence="2">
    <location>
        <begin position="39"/>
        <end position="76"/>
    </location>
</feature>
<evidence type="ECO:0000313" key="4">
    <source>
        <dbReference type="EMBL" id="CAG8553575.1"/>
    </source>
</evidence>
<dbReference type="OrthoDB" id="3918848at2759"/>
<name>A0A9N9B5X1_9GLOM</name>
<dbReference type="SUPFAM" id="SSF56300">
    <property type="entry name" value="Metallo-dependent phosphatases"/>
    <property type="match status" value="1"/>
</dbReference>
<feature type="compositionally biased region" description="Low complexity" evidence="2">
    <location>
        <begin position="16"/>
        <end position="28"/>
    </location>
</feature>
<feature type="region of interest" description="Disordered" evidence="2">
    <location>
        <begin position="473"/>
        <end position="645"/>
    </location>
</feature>
<feature type="region of interest" description="Disordered" evidence="2">
    <location>
        <begin position="1"/>
        <end position="76"/>
    </location>
</feature>
<feature type="compositionally biased region" description="Basic residues" evidence="2">
    <location>
        <begin position="719"/>
        <end position="729"/>
    </location>
</feature>
<dbReference type="PROSITE" id="PS50102">
    <property type="entry name" value="RRM"/>
    <property type="match status" value="1"/>
</dbReference>
<protein>
    <submittedName>
        <fullName evidence="4">4583_t:CDS:1</fullName>
    </submittedName>
</protein>
<dbReference type="AlphaFoldDB" id="A0A9N9B5X1"/>
<sequence>MTDAQTRTIEQQQGFNNNNNPSVNNISSMAPPQDYTYDQPVSTSASQSRGGSNWSNANGTSYVPPQATTWNGQSQTNGSIIASSSAAYNSSSSYSEHNFTRPPAPNGITINTSNLPISNNSTIINTEGISTDLNSFSGHISQLNTLADETGAKYVIHTGDFGFYETSTLERINTRALRYLVRYSNLVSPQTRARLIDENVSTQELRSEILGSENPLLSEFPLLLDGRLKLKVPVYAVWGSCEDICVLENFRSKKYVVPNLFILDESNTQLIVTGNVNLRLFGLGGAVVPHKLFDNGEGTGTIAGGGGTMWTTTLQIGELIDTAQKFYHPSETRVLVTHNSPGRVGLLAQLSLVLRADFTISAGLHFRYCVSYNEFAVQCDQENFRSKLENSRKSFYHMYNSIKEQVEKNIDTAQKTLLDNALTVVNRVPAQDKEELAFKNIWNFNLPDAAFGYILLDISDGRISAETKSQGFNFAHRRNNMPADGPNGTTTNSVNQAPDSPNAINPVSRRQPSQWQTLTPPQAPPSIRSQSPNILNNRSVSPANINDQGGNNSSFRYDTVSSLHVPNETISRKGTPSPNDFPETKTNSSMNSNYLNNNKYSNYNLNGDIHRSESPKIGNNNNIQNEDDDDSSSNSQLNHPPVTAEDLKNVFSSVKDGIDKVRILYEKTDPSIQRNFAYVDFLDEASLQKALLLNGEKLREDTLVIKRAEDRSFYDYRNRGGRGRSRGRGNYRGNYRGGPHHHNGGGGGHNGGQN</sequence>
<reference evidence="4" key="1">
    <citation type="submission" date="2021-06" db="EMBL/GenBank/DDBJ databases">
        <authorList>
            <person name="Kallberg Y."/>
            <person name="Tangrot J."/>
            <person name="Rosling A."/>
        </authorList>
    </citation>
    <scope>NUCLEOTIDE SEQUENCE</scope>
    <source>
        <strain evidence="4">MT106</strain>
    </source>
</reference>
<evidence type="ECO:0000313" key="5">
    <source>
        <dbReference type="Proteomes" id="UP000789831"/>
    </source>
</evidence>
<evidence type="ECO:0000256" key="2">
    <source>
        <dbReference type="SAM" id="MobiDB-lite"/>
    </source>
</evidence>
<dbReference type="InterPro" id="IPR012677">
    <property type="entry name" value="Nucleotide-bd_a/b_plait_sf"/>
</dbReference>
<feature type="compositionally biased region" description="Polar residues" evidence="2">
    <location>
        <begin position="1"/>
        <end position="15"/>
    </location>
</feature>
<comment type="caution">
    <text evidence="4">The sequence shown here is derived from an EMBL/GenBank/DDBJ whole genome shotgun (WGS) entry which is preliminary data.</text>
</comment>
<feature type="compositionally biased region" description="Low complexity" evidence="2">
    <location>
        <begin position="587"/>
        <end position="606"/>
    </location>
</feature>